<dbReference type="OrthoDB" id="5600765at2"/>
<accession>A0A233RGZ9</accession>
<gene>
    <name evidence="7" type="ORF">B6S08_03875</name>
</gene>
<proteinExistence type="predicted"/>
<dbReference type="GO" id="GO:0015628">
    <property type="term" value="P:protein secretion by the type II secretion system"/>
    <property type="evidence" value="ECO:0007669"/>
    <property type="project" value="InterPro"/>
</dbReference>
<organism evidence="7 8">
    <name type="scientific">Oceanimonas doudoroffii</name>
    <dbReference type="NCBI Taxonomy" id="84158"/>
    <lineage>
        <taxon>Bacteria</taxon>
        <taxon>Pseudomonadati</taxon>
        <taxon>Pseudomonadota</taxon>
        <taxon>Gammaproteobacteria</taxon>
        <taxon>Aeromonadales</taxon>
        <taxon>Aeromonadaceae</taxon>
        <taxon>Oceanimonas</taxon>
    </lineage>
</organism>
<dbReference type="Proteomes" id="UP000242757">
    <property type="component" value="Unassembled WGS sequence"/>
</dbReference>
<keyword evidence="4 6" id="KW-1133">Transmembrane helix</keyword>
<dbReference type="Pfam" id="PF07963">
    <property type="entry name" value="N_methyl"/>
    <property type="match status" value="1"/>
</dbReference>
<evidence type="ECO:0000256" key="2">
    <source>
        <dbReference type="ARBA" id="ARBA00022481"/>
    </source>
</evidence>
<dbReference type="GO" id="GO:0016020">
    <property type="term" value="C:membrane"/>
    <property type="evidence" value="ECO:0007669"/>
    <property type="project" value="UniProtKB-SubCell"/>
</dbReference>
<dbReference type="EMBL" id="NBIM01000001">
    <property type="protein sequence ID" value="OXY82664.1"/>
    <property type="molecule type" value="Genomic_DNA"/>
</dbReference>
<dbReference type="SUPFAM" id="SSF54523">
    <property type="entry name" value="Pili subunits"/>
    <property type="match status" value="1"/>
</dbReference>
<evidence type="ECO:0000256" key="6">
    <source>
        <dbReference type="SAM" id="Phobius"/>
    </source>
</evidence>
<keyword evidence="8" id="KW-1185">Reference proteome</keyword>
<dbReference type="InterPro" id="IPR002416">
    <property type="entry name" value="T2SS_protein-GspH"/>
</dbReference>
<evidence type="ECO:0000256" key="4">
    <source>
        <dbReference type="ARBA" id="ARBA00022989"/>
    </source>
</evidence>
<name>A0A233RGZ9_9GAMM</name>
<dbReference type="GO" id="GO:0015627">
    <property type="term" value="C:type II protein secretion system complex"/>
    <property type="evidence" value="ECO:0007669"/>
    <property type="project" value="InterPro"/>
</dbReference>
<dbReference type="PRINTS" id="PR00885">
    <property type="entry name" value="BCTERIALGSPH"/>
</dbReference>
<dbReference type="InterPro" id="IPR012902">
    <property type="entry name" value="N_methyl_site"/>
</dbReference>
<dbReference type="InterPro" id="IPR045584">
    <property type="entry name" value="Pilin-like"/>
</dbReference>
<sequence>MIRHRAFTLIEMVAVLVLVGILAAVAIPRLPVNSDFDGSLQARNLAGLLRLAQLRAMNDPLALQSGTEMGRCGVVAVTTDGVSLSSDCNSASLLSANQLRDPGQSIWLGAQELPVTANITLPFTLQFGDVASDPDYLSEASRLGRLFVNAGAGYQPLANTLQITLAGKTVLIEPEGYIHVAP</sequence>
<evidence type="ECO:0000256" key="1">
    <source>
        <dbReference type="ARBA" id="ARBA00004167"/>
    </source>
</evidence>
<dbReference type="RefSeq" id="WP_094199443.1">
    <property type="nucleotide sequence ID" value="NZ_NBIM01000001.1"/>
</dbReference>
<feature type="transmembrane region" description="Helical" evidence="6">
    <location>
        <begin position="7"/>
        <end position="27"/>
    </location>
</feature>
<dbReference type="Gene3D" id="3.30.700.10">
    <property type="entry name" value="Glycoprotein, Type 4 Pilin"/>
    <property type="match status" value="1"/>
</dbReference>
<keyword evidence="5 6" id="KW-0472">Membrane</keyword>
<evidence type="ECO:0000256" key="5">
    <source>
        <dbReference type="ARBA" id="ARBA00023136"/>
    </source>
</evidence>
<evidence type="ECO:0000313" key="8">
    <source>
        <dbReference type="Proteomes" id="UP000242757"/>
    </source>
</evidence>
<reference evidence="7 8" key="1">
    <citation type="submission" date="2017-08" db="EMBL/GenBank/DDBJ databases">
        <title>A Genome Sequence of Oceanimonas doudoroffii ATCC 27123T.</title>
        <authorList>
            <person name="Brennan M.A."/>
            <person name="Maclea K.S."/>
            <person name="Mcclelland W.D."/>
            <person name="Trachtenberg A.M."/>
        </authorList>
    </citation>
    <scope>NUCLEOTIDE SEQUENCE [LARGE SCALE GENOMIC DNA]</scope>
    <source>
        <strain evidence="7 8">ATCC 27123</strain>
    </source>
</reference>
<dbReference type="NCBIfam" id="TIGR02532">
    <property type="entry name" value="IV_pilin_GFxxxE"/>
    <property type="match status" value="1"/>
</dbReference>
<protein>
    <submittedName>
        <fullName evidence="7">MSHA biogenesis protein MshC</fullName>
    </submittedName>
</protein>
<comment type="subcellular location">
    <subcellularLocation>
        <location evidence="1">Membrane</location>
        <topology evidence="1">Single-pass membrane protein</topology>
    </subcellularLocation>
</comment>
<comment type="caution">
    <text evidence="7">The sequence shown here is derived from an EMBL/GenBank/DDBJ whole genome shotgun (WGS) entry which is preliminary data.</text>
</comment>
<keyword evidence="3 6" id="KW-0812">Transmembrane</keyword>
<dbReference type="AlphaFoldDB" id="A0A233RGZ9"/>
<evidence type="ECO:0000256" key="3">
    <source>
        <dbReference type="ARBA" id="ARBA00022692"/>
    </source>
</evidence>
<evidence type="ECO:0000313" key="7">
    <source>
        <dbReference type="EMBL" id="OXY82664.1"/>
    </source>
</evidence>
<keyword evidence="2" id="KW-0488">Methylation</keyword>